<accession>A0AAN8RMY7</accession>
<keyword evidence="2" id="KW-1185">Reference proteome</keyword>
<reference evidence="1 2" key="1">
    <citation type="submission" date="2019-10" db="EMBL/GenBank/DDBJ databases">
        <authorList>
            <person name="Palmer J.M."/>
        </authorList>
    </citation>
    <scope>NUCLEOTIDE SEQUENCE [LARGE SCALE GENOMIC DNA]</scope>
    <source>
        <strain evidence="1 2">TWF718</strain>
    </source>
</reference>
<gene>
    <name evidence="1" type="ORF">TWF718_008556</name>
</gene>
<protein>
    <submittedName>
        <fullName evidence="1">Uncharacterized protein</fullName>
    </submittedName>
</protein>
<name>A0AAN8RMY7_9PEZI</name>
<evidence type="ECO:0000313" key="2">
    <source>
        <dbReference type="Proteomes" id="UP001313282"/>
    </source>
</evidence>
<dbReference type="EMBL" id="JAVHNR010000005">
    <property type="protein sequence ID" value="KAK6343184.1"/>
    <property type="molecule type" value="Genomic_DNA"/>
</dbReference>
<sequence>MRNWKAVFYALLQEKVWVGFMRKIVPYKNPPKALKATVCIISKSQITTTVTWLKIRHGNRSFGYE</sequence>
<comment type="caution">
    <text evidence="1">The sequence shown here is derived from an EMBL/GenBank/DDBJ whole genome shotgun (WGS) entry which is preliminary data.</text>
</comment>
<dbReference type="AlphaFoldDB" id="A0AAN8RMY7"/>
<organism evidence="1 2">
    <name type="scientific">Orbilia javanica</name>
    <dbReference type="NCBI Taxonomy" id="47235"/>
    <lineage>
        <taxon>Eukaryota</taxon>
        <taxon>Fungi</taxon>
        <taxon>Dikarya</taxon>
        <taxon>Ascomycota</taxon>
        <taxon>Pezizomycotina</taxon>
        <taxon>Orbiliomycetes</taxon>
        <taxon>Orbiliales</taxon>
        <taxon>Orbiliaceae</taxon>
        <taxon>Orbilia</taxon>
    </lineage>
</organism>
<evidence type="ECO:0000313" key="1">
    <source>
        <dbReference type="EMBL" id="KAK6343184.1"/>
    </source>
</evidence>
<dbReference type="Proteomes" id="UP001313282">
    <property type="component" value="Unassembled WGS sequence"/>
</dbReference>
<proteinExistence type="predicted"/>